<comment type="function">
    <text evidence="19">C-type cytochrome. Part of the cbb3-type cytochrome c oxidase complex.</text>
</comment>
<dbReference type="RefSeq" id="WP_134079086.1">
    <property type="nucleotide sequence ID" value="NZ_SOEB01000024.1"/>
</dbReference>
<dbReference type="GO" id="GO:0016491">
    <property type="term" value="F:oxidoreductase activity"/>
    <property type="evidence" value="ECO:0007669"/>
    <property type="project" value="UniProtKB-KW"/>
</dbReference>
<keyword evidence="9 23" id="KW-0812">Transmembrane</keyword>
<keyword evidence="6 19" id="KW-0997">Cell inner membrane</keyword>
<dbReference type="GO" id="GO:0020037">
    <property type="term" value="F:heme binding"/>
    <property type="evidence" value="ECO:0007669"/>
    <property type="project" value="InterPro"/>
</dbReference>
<dbReference type="InterPro" id="IPR004678">
    <property type="entry name" value="Cyt_c_oxidase_cbb3_su3"/>
</dbReference>
<keyword evidence="15 19" id="KW-0560">Oxidoreductase</keyword>
<feature type="binding site" description="covalent" evidence="21">
    <location>
        <position position="125"/>
    </location>
    <ligand>
        <name>heme c</name>
        <dbReference type="ChEBI" id="CHEBI:61717"/>
        <label>1</label>
    </ligand>
</feature>
<dbReference type="InterPro" id="IPR008168">
    <property type="entry name" value="Cyt_C_IC"/>
</dbReference>
<dbReference type="PIRSF" id="PIRSF000006">
    <property type="entry name" value="Cbb3-Cox_fixP"/>
    <property type="match status" value="1"/>
</dbReference>
<feature type="transmembrane region" description="Helical" evidence="23">
    <location>
        <begin position="33"/>
        <end position="55"/>
    </location>
</feature>
<dbReference type="SUPFAM" id="SSF46626">
    <property type="entry name" value="Cytochrome c"/>
    <property type="match status" value="2"/>
</dbReference>
<evidence type="ECO:0000313" key="26">
    <source>
        <dbReference type="Proteomes" id="UP000295484"/>
    </source>
</evidence>
<dbReference type="GO" id="GO:0006119">
    <property type="term" value="P:oxidative phosphorylation"/>
    <property type="evidence" value="ECO:0007669"/>
    <property type="project" value="UniProtKB-UniPathway"/>
</dbReference>
<keyword evidence="10 19" id="KW-0479">Metal-binding</keyword>
<evidence type="ECO:0000256" key="19">
    <source>
        <dbReference type="PIRNR" id="PIRNR000006"/>
    </source>
</evidence>
<comment type="subcellular location">
    <subcellularLocation>
        <location evidence="1 19">Cell inner membrane</location>
    </subcellularLocation>
</comment>
<evidence type="ECO:0000256" key="23">
    <source>
        <dbReference type="SAM" id="Phobius"/>
    </source>
</evidence>
<feature type="region of interest" description="Disordered" evidence="22">
    <location>
        <begin position="1"/>
        <end position="21"/>
    </location>
</feature>
<evidence type="ECO:0000256" key="17">
    <source>
        <dbReference type="ARBA" id="ARBA00023065"/>
    </source>
</evidence>
<feature type="binding site" description="covalent" evidence="21">
    <location>
        <position position="227"/>
    </location>
    <ligand>
        <name>heme c</name>
        <dbReference type="ChEBI" id="CHEBI:61717"/>
        <label>2</label>
    </ligand>
</feature>
<evidence type="ECO:0000256" key="15">
    <source>
        <dbReference type="ARBA" id="ARBA00023002"/>
    </source>
</evidence>
<dbReference type="GO" id="GO:0009055">
    <property type="term" value="F:electron transfer activity"/>
    <property type="evidence" value="ECO:0007669"/>
    <property type="project" value="InterPro"/>
</dbReference>
<evidence type="ECO:0000256" key="13">
    <source>
        <dbReference type="ARBA" id="ARBA00022982"/>
    </source>
</evidence>
<dbReference type="PANTHER" id="PTHR33751:SF1">
    <property type="entry name" value="CBB3-TYPE CYTOCHROME C OXIDASE SUBUNIT FIXP"/>
    <property type="match status" value="1"/>
</dbReference>
<comment type="cofactor">
    <cofactor evidence="19 21">
        <name>heme c</name>
        <dbReference type="ChEBI" id="CHEBI:61717"/>
    </cofactor>
    <text evidence="19 21">Binds 2 heme C groups per subunit.</text>
</comment>
<evidence type="ECO:0000256" key="21">
    <source>
        <dbReference type="PIRSR" id="PIRSR000006-2"/>
    </source>
</evidence>
<dbReference type="GO" id="GO:0005506">
    <property type="term" value="F:iron ion binding"/>
    <property type="evidence" value="ECO:0007669"/>
    <property type="project" value="InterPro"/>
</dbReference>
<evidence type="ECO:0000256" key="8">
    <source>
        <dbReference type="ARBA" id="ARBA00022660"/>
    </source>
</evidence>
<dbReference type="PROSITE" id="PS51007">
    <property type="entry name" value="CYTC"/>
    <property type="match status" value="2"/>
</dbReference>
<evidence type="ECO:0000313" key="25">
    <source>
        <dbReference type="EMBL" id="TDX24132.1"/>
    </source>
</evidence>
<keyword evidence="18 19" id="KW-0472">Membrane</keyword>
<dbReference type="InterPro" id="IPR032858">
    <property type="entry name" value="CcoP_N"/>
</dbReference>
<dbReference type="NCBIfam" id="TIGR00782">
    <property type="entry name" value="ccoP"/>
    <property type="match status" value="1"/>
</dbReference>
<keyword evidence="13 19" id="KW-0249">Electron transport</keyword>
<feature type="binding site" description="axial binding residue" evidence="20">
    <location>
        <position position="129"/>
    </location>
    <ligand>
        <name>heme c</name>
        <dbReference type="ChEBI" id="CHEBI:61717"/>
        <label>1</label>
    </ligand>
    <ligandPart>
        <name>Fe</name>
        <dbReference type="ChEBI" id="CHEBI:18248"/>
    </ligandPart>
</feature>
<dbReference type="InterPro" id="IPR050597">
    <property type="entry name" value="Cytochrome_c_Oxidase_Subunit"/>
</dbReference>
<dbReference type="InterPro" id="IPR036909">
    <property type="entry name" value="Cyt_c-like_dom_sf"/>
</dbReference>
<keyword evidence="4 19" id="KW-0813">Transport</keyword>
<keyword evidence="8 19" id="KW-0679">Respiratory chain</keyword>
<keyword evidence="14 23" id="KW-1133">Transmembrane helix</keyword>
<feature type="binding site" description="axial binding residue" evidence="20">
    <location>
        <position position="228"/>
    </location>
    <ligand>
        <name>heme c</name>
        <dbReference type="ChEBI" id="CHEBI:61717"/>
        <label>2</label>
    </ligand>
    <ligandPart>
        <name>Fe</name>
        <dbReference type="ChEBI" id="CHEBI:18248"/>
    </ligandPart>
</feature>
<comment type="similarity">
    <text evidence="3 19">Belongs to the CcoP / FixP family.</text>
</comment>
<dbReference type="AlphaFoldDB" id="A0A4R8FFX5"/>
<feature type="domain" description="Cytochrome c" evidence="24">
    <location>
        <begin position="211"/>
        <end position="292"/>
    </location>
</feature>
<name>A0A4R8FFX5_9RHOB</name>
<evidence type="ECO:0000256" key="3">
    <source>
        <dbReference type="ARBA" id="ARBA00006113"/>
    </source>
</evidence>
<evidence type="ECO:0000256" key="10">
    <source>
        <dbReference type="ARBA" id="ARBA00022723"/>
    </source>
</evidence>
<feature type="binding site" description="axial binding residue" evidence="20">
    <location>
        <position position="179"/>
    </location>
    <ligand>
        <name>heme c</name>
        <dbReference type="ChEBI" id="CHEBI:61717"/>
        <label>2</label>
    </ligand>
    <ligandPart>
        <name>Fe</name>
        <dbReference type="ChEBI" id="CHEBI:18248"/>
    </ligandPart>
</feature>
<keyword evidence="17 19" id="KW-0406">Ion transport</keyword>
<evidence type="ECO:0000256" key="22">
    <source>
        <dbReference type="SAM" id="MobiDB-lite"/>
    </source>
</evidence>
<dbReference type="PANTHER" id="PTHR33751">
    <property type="entry name" value="CBB3-TYPE CYTOCHROME C OXIDASE SUBUNIT FIXP"/>
    <property type="match status" value="1"/>
</dbReference>
<dbReference type="UniPathway" id="UPA00705"/>
<dbReference type="Proteomes" id="UP000295484">
    <property type="component" value="Unassembled WGS sequence"/>
</dbReference>
<evidence type="ECO:0000256" key="2">
    <source>
        <dbReference type="ARBA" id="ARBA00004673"/>
    </source>
</evidence>
<evidence type="ECO:0000256" key="16">
    <source>
        <dbReference type="ARBA" id="ARBA00023004"/>
    </source>
</evidence>
<dbReference type="GO" id="GO:0005886">
    <property type="term" value="C:plasma membrane"/>
    <property type="evidence" value="ECO:0007669"/>
    <property type="project" value="UniProtKB-SubCell"/>
</dbReference>
<keyword evidence="12 19" id="KW-0375">Hydrogen ion transport</keyword>
<dbReference type="Pfam" id="PF13442">
    <property type="entry name" value="Cytochrome_CBB3"/>
    <property type="match status" value="2"/>
</dbReference>
<sequence>MSSSDHNTKPGEVGTTGHSWDGIEELNNPLPRWWLWTFYGCIAFAFIYSILYPAWPLVTGATPGLLGYSTRHAVEVEIKDYEDRNAELIARVAAAPMEDPAAIEADPALYNYAVQGGGAVFRTYCAQCHGSGAAGVQGQGYPSLLDDDWLWGGKLEDIYYTVTNGVRNEDNPDARWSQMPSFGTDGLLSGEEIGQVVQYVRKISGQEHDAALASQGETVFLDNCAACHGEDGRGDRTVGAPNLTDAIWLYGGDVATLTETVTKARFGVMPTWQDRLSEAERKSVAVYVHQLGGGE</sequence>
<evidence type="ECO:0000256" key="4">
    <source>
        <dbReference type="ARBA" id="ARBA00022448"/>
    </source>
</evidence>
<dbReference type="Gene3D" id="6.10.280.130">
    <property type="match status" value="1"/>
</dbReference>
<feature type="binding site" description="covalent" evidence="21">
    <location>
        <position position="224"/>
    </location>
    <ligand>
        <name>heme c</name>
        <dbReference type="ChEBI" id="CHEBI:61717"/>
        <label>2</label>
    </ligand>
</feature>
<evidence type="ECO:0000256" key="12">
    <source>
        <dbReference type="ARBA" id="ARBA00022781"/>
    </source>
</evidence>
<reference evidence="25 26" key="1">
    <citation type="submission" date="2019-03" db="EMBL/GenBank/DDBJ databases">
        <title>Genomic Encyclopedia of Type Strains, Phase IV (KMG-IV): sequencing the most valuable type-strain genomes for metagenomic binning, comparative biology and taxonomic classification.</title>
        <authorList>
            <person name="Goeker M."/>
        </authorList>
    </citation>
    <scope>NUCLEOTIDE SEQUENCE [LARGE SCALE GENOMIC DNA]</scope>
    <source>
        <strain evidence="25 26">JA181</strain>
    </source>
</reference>
<dbReference type="Gene3D" id="1.10.760.10">
    <property type="entry name" value="Cytochrome c-like domain"/>
    <property type="match status" value="2"/>
</dbReference>
<evidence type="ECO:0000259" key="24">
    <source>
        <dbReference type="PROSITE" id="PS51007"/>
    </source>
</evidence>
<dbReference type="InterPro" id="IPR038414">
    <property type="entry name" value="CcoP_N_sf"/>
</dbReference>
<dbReference type="InterPro" id="IPR009056">
    <property type="entry name" value="Cyt_c-like_dom"/>
</dbReference>
<evidence type="ECO:0000256" key="9">
    <source>
        <dbReference type="ARBA" id="ARBA00022692"/>
    </source>
</evidence>
<keyword evidence="5 19" id="KW-1003">Cell membrane</keyword>
<comment type="caution">
    <text evidence="25">The sequence shown here is derived from an EMBL/GenBank/DDBJ whole genome shotgun (WGS) entry which is preliminary data.</text>
</comment>
<feature type="binding site" description="axial binding residue" evidence="20">
    <location>
        <position position="269"/>
    </location>
    <ligand>
        <name>heme c</name>
        <dbReference type="ChEBI" id="CHEBI:61717"/>
        <label>1</label>
    </ligand>
    <ligandPart>
        <name>Fe</name>
        <dbReference type="ChEBI" id="CHEBI:18248"/>
    </ligandPart>
</feature>
<accession>A0A4R8FFX5</accession>
<dbReference type="EMBL" id="SOEB01000024">
    <property type="protein sequence ID" value="TDX24132.1"/>
    <property type="molecule type" value="Genomic_DNA"/>
</dbReference>
<keyword evidence="7 19" id="KW-0349">Heme</keyword>
<keyword evidence="16 19" id="KW-0408">Iron</keyword>
<evidence type="ECO:0000256" key="11">
    <source>
        <dbReference type="ARBA" id="ARBA00022737"/>
    </source>
</evidence>
<comment type="pathway">
    <text evidence="2 19">Energy metabolism; oxidative phosphorylation.</text>
</comment>
<feature type="binding site" description="covalent" evidence="21">
    <location>
        <position position="128"/>
    </location>
    <ligand>
        <name>heme c</name>
        <dbReference type="ChEBI" id="CHEBI:61717"/>
        <label>1</label>
    </ligand>
</feature>
<dbReference type="PRINTS" id="PR00605">
    <property type="entry name" value="CYTCHROMECIC"/>
</dbReference>
<keyword evidence="11" id="KW-0677">Repeat</keyword>
<evidence type="ECO:0000256" key="14">
    <source>
        <dbReference type="ARBA" id="ARBA00022989"/>
    </source>
</evidence>
<evidence type="ECO:0000256" key="7">
    <source>
        <dbReference type="ARBA" id="ARBA00022617"/>
    </source>
</evidence>
<proteinExistence type="inferred from homology"/>
<dbReference type="Pfam" id="PF14715">
    <property type="entry name" value="FixP_N"/>
    <property type="match status" value="1"/>
</dbReference>
<evidence type="ECO:0000256" key="6">
    <source>
        <dbReference type="ARBA" id="ARBA00022519"/>
    </source>
</evidence>
<organism evidence="25 26">
    <name type="scientific">Rhodovulum visakhapatnamense</name>
    <dbReference type="NCBI Taxonomy" id="364297"/>
    <lineage>
        <taxon>Bacteria</taxon>
        <taxon>Pseudomonadati</taxon>
        <taxon>Pseudomonadota</taxon>
        <taxon>Alphaproteobacteria</taxon>
        <taxon>Rhodobacterales</taxon>
        <taxon>Paracoccaceae</taxon>
        <taxon>Rhodovulum</taxon>
    </lineage>
</organism>
<evidence type="ECO:0000256" key="18">
    <source>
        <dbReference type="ARBA" id="ARBA00023136"/>
    </source>
</evidence>
<comment type="subunit">
    <text evidence="19">Component of the cbb3-type cytochrome c oxidase.</text>
</comment>
<gene>
    <name evidence="25" type="ORF">EV657_12425</name>
</gene>
<evidence type="ECO:0000256" key="1">
    <source>
        <dbReference type="ARBA" id="ARBA00004533"/>
    </source>
</evidence>
<dbReference type="GO" id="GO:1902600">
    <property type="term" value="P:proton transmembrane transport"/>
    <property type="evidence" value="ECO:0007669"/>
    <property type="project" value="UniProtKB-KW"/>
</dbReference>
<feature type="domain" description="Cytochrome c" evidence="24">
    <location>
        <begin position="112"/>
        <end position="204"/>
    </location>
</feature>
<evidence type="ECO:0000256" key="5">
    <source>
        <dbReference type="ARBA" id="ARBA00022475"/>
    </source>
</evidence>
<evidence type="ECO:0000256" key="20">
    <source>
        <dbReference type="PIRSR" id="PIRSR000006-1"/>
    </source>
</evidence>
<protein>
    <recommendedName>
        <fullName evidence="19">Cbb3-type cytochrome c oxidase subunit</fullName>
    </recommendedName>
</protein>